<comment type="caution">
    <text evidence="1">The sequence shown here is derived from an EMBL/GenBank/DDBJ whole genome shotgun (WGS) entry which is preliminary data.</text>
</comment>
<protein>
    <submittedName>
        <fullName evidence="1">Uncharacterized protein</fullName>
    </submittedName>
</protein>
<dbReference type="Pfam" id="PF19760">
    <property type="entry name" value="DUF6247"/>
    <property type="match status" value="1"/>
</dbReference>
<dbReference type="InterPro" id="IPR046214">
    <property type="entry name" value="DUF6247"/>
</dbReference>
<proteinExistence type="predicted"/>
<reference evidence="1" key="1">
    <citation type="submission" date="2021-10" db="EMBL/GenBank/DDBJ databases">
        <title>Streptomonospora sp. nov., isolated from mangrove soil.</title>
        <authorList>
            <person name="Chen X."/>
            <person name="Ge X."/>
            <person name="Liu W."/>
        </authorList>
    </citation>
    <scope>NUCLEOTIDE SEQUENCE</scope>
    <source>
        <strain evidence="1">S1-112</strain>
    </source>
</reference>
<keyword evidence="2" id="KW-1185">Reference proteome</keyword>
<name>A0A9X3SIS3_9ACTN</name>
<sequence>MTQQIVETDHAIIPRPDATPASLRAAIARVRPSSLREFDQQLLEASTEAQAAQNVGPLRVFCASWAMYVEIQRFPLRAQRLAALEHMVDTGHPDTRSAVREIAELLREASEDLGQ</sequence>
<organism evidence="1 2">
    <name type="scientific">Streptomonospora mangrovi</name>
    <dbReference type="NCBI Taxonomy" id="2883123"/>
    <lineage>
        <taxon>Bacteria</taxon>
        <taxon>Bacillati</taxon>
        <taxon>Actinomycetota</taxon>
        <taxon>Actinomycetes</taxon>
        <taxon>Streptosporangiales</taxon>
        <taxon>Nocardiopsidaceae</taxon>
        <taxon>Streptomonospora</taxon>
    </lineage>
</organism>
<evidence type="ECO:0000313" key="2">
    <source>
        <dbReference type="Proteomes" id="UP001140076"/>
    </source>
</evidence>
<gene>
    <name evidence="1" type="ORF">LG943_20170</name>
</gene>
<dbReference type="RefSeq" id="WP_270073866.1">
    <property type="nucleotide sequence ID" value="NZ_JAJAQC010000038.1"/>
</dbReference>
<dbReference type="AlphaFoldDB" id="A0A9X3SIS3"/>
<accession>A0A9X3SIS3</accession>
<evidence type="ECO:0000313" key="1">
    <source>
        <dbReference type="EMBL" id="MDA0566609.1"/>
    </source>
</evidence>
<dbReference type="Proteomes" id="UP001140076">
    <property type="component" value="Unassembled WGS sequence"/>
</dbReference>
<dbReference type="EMBL" id="JAJAQC010000038">
    <property type="protein sequence ID" value="MDA0566609.1"/>
    <property type="molecule type" value="Genomic_DNA"/>
</dbReference>